<evidence type="ECO:0000313" key="3">
    <source>
        <dbReference type="Proteomes" id="UP000287166"/>
    </source>
</evidence>
<dbReference type="GeneID" id="38784618"/>
<comment type="caution">
    <text evidence="2">The sequence shown here is derived from an EMBL/GenBank/DDBJ whole genome shotgun (WGS) entry which is preliminary data.</text>
</comment>
<proteinExistence type="predicted"/>
<feature type="compositionally biased region" description="Basic and acidic residues" evidence="1">
    <location>
        <begin position="104"/>
        <end position="128"/>
    </location>
</feature>
<dbReference type="InParanoid" id="A0A401GZV7"/>
<name>A0A401GZV7_9APHY</name>
<protein>
    <submittedName>
        <fullName evidence="2">Uncharacterized protein</fullName>
    </submittedName>
</protein>
<feature type="compositionally biased region" description="Basic and acidic residues" evidence="1">
    <location>
        <begin position="137"/>
        <end position="151"/>
    </location>
</feature>
<accession>A0A401GZV7</accession>
<dbReference type="Proteomes" id="UP000287166">
    <property type="component" value="Unassembled WGS sequence"/>
</dbReference>
<dbReference type="EMBL" id="BFAD01000011">
    <property type="protein sequence ID" value="GBE87701.1"/>
    <property type="molecule type" value="Genomic_DNA"/>
</dbReference>
<feature type="region of interest" description="Disordered" evidence="1">
    <location>
        <begin position="51"/>
        <end position="151"/>
    </location>
</feature>
<organism evidence="2 3">
    <name type="scientific">Sparassis crispa</name>
    <dbReference type="NCBI Taxonomy" id="139825"/>
    <lineage>
        <taxon>Eukaryota</taxon>
        <taxon>Fungi</taxon>
        <taxon>Dikarya</taxon>
        <taxon>Basidiomycota</taxon>
        <taxon>Agaricomycotina</taxon>
        <taxon>Agaricomycetes</taxon>
        <taxon>Polyporales</taxon>
        <taxon>Sparassidaceae</taxon>
        <taxon>Sparassis</taxon>
    </lineage>
</organism>
<sequence length="151" mass="16779">MPRNLYVTGGSDEEMDEMISWQCKANDRLRRQAMDQRTAYASGRYLAEREETAAAADRESGAAEDGARGRKARIEEGLEGMRGSREIGLPDRAAAHAKPRRMLARKDDAGRGKNEELPERARNREKPRVRLQSAATERARPGRGGGEKGRG</sequence>
<dbReference type="AlphaFoldDB" id="A0A401GZV7"/>
<feature type="compositionally biased region" description="Basic and acidic residues" evidence="1">
    <location>
        <begin position="51"/>
        <end position="76"/>
    </location>
</feature>
<reference evidence="2 3" key="1">
    <citation type="journal article" date="2018" name="Sci. Rep.">
        <title>Genome sequence of the cauliflower mushroom Sparassis crispa (Hanabiratake) and its association with beneficial usage.</title>
        <authorList>
            <person name="Kiyama R."/>
            <person name="Furutani Y."/>
            <person name="Kawaguchi K."/>
            <person name="Nakanishi T."/>
        </authorList>
    </citation>
    <scope>NUCLEOTIDE SEQUENCE [LARGE SCALE GENOMIC DNA]</scope>
</reference>
<dbReference type="RefSeq" id="XP_027618614.1">
    <property type="nucleotide sequence ID" value="XM_027762813.1"/>
</dbReference>
<keyword evidence="3" id="KW-1185">Reference proteome</keyword>
<evidence type="ECO:0000313" key="2">
    <source>
        <dbReference type="EMBL" id="GBE87701.1"/>
    </source>
</evidence>
<evidence type="ECO:0000256" key="1">
    <source>
        <dbReference type="SAM" id="MobiDB-lite"/>
    </source>
</evidence>
<gene>
    <name evidence="2" type="ORF">SCP_1103780</name>
</gene>